<protein>
    <submittedName>
        <fullName evidence="5">Helix-turn-helix domain-containing protein</fullName>
    </submittedName>
</protein>
<name>A0A5C4TCE3_9BACL</name>
<dbReference type="PANTHER" id="PTHR43280">
    <property type="entry name" value="ARAC-FAMILY TRANSCRIPTIONAL REGULATOR"/>
    <property type="match status" value="1"/>
</dbReference>
<dbReference type="AlphaFoldDB" id="A0A5C4TCE3"/>
<dbReference type="InterPro" id="IPR018062">
    <property type="entry name" value="HTH_AraC-typ_CS"/>
</dbReference>
<dbReference type="PRINTS" id="PR00032">
    <property type="entry name" value="HTHARAC"/>
</dbReference>
<dbReference type="InterPro" id="IPR014710">
    <property type="entry name" value="RmlC-like_jellyroll"/>
</dbReference>
<dbReference type="InterPro" id="IPR018060">
    <property type="entry name" value="HTH_AraC"/>
</dbReference>
<dbReference type="Proteomes" id="UP000307943">
    <property type="component" value="Unassembled WGS sequence"/>
</dbReference>
<evidence type="ECO:0000313" key="5">
    <source>
        <dbReference type="EMBL" id="TNJ66139.1"/>
    </source>
</evidence>
<dbReference type="InterPro" id="IPR009057">
    <property type="entry name" value="Homeodomain-like_sf"/>
</dbReference>
<gene>
    <name evidence="5" type="ORF">FE784_12035</name>
</gene>
<keyword evidence="2" id="KW-0238">DNA-binding</keyword>
<evidence type="ECO:0000259" key="4">
    <source>
        <dbReference type="PROSITE" id="PS01124"/>
    </source>
</evidence>
<keyword evidence="6" id="KW-1185">Reference proteome</keyword>
<keyword evidence="1" id="KW-0805">Transcription regulation</keyword>
<dbReference type="Pfam" id="PF12833">
    <property type="entry name" value="HTH_18"/>
    <property type="match status" value="1"/>
</dbReference>
<organism evidence="5 6">
    <name type="scientific">Paenibacillus hemerocallicola</name>
    <dbReference type="NCBI Taxonomy" id="1172614"/>
    <lineage>
        <taxon>Bacteria</taxon>
        <taxon>Bacillati</taxon>
        <taxon>Bacillota</taxon>
        <taxon>Bacilli</taxon>
        <taxon>Bacillales</taxon>
        <taxon>Paenibacillaceae</taxon>
        <taxon>Paenibacillus</taxon>
    </lineage>
</organism>
<dbReference type="PROSITE" id="PS00041">
    <property type="entry name" value="HTH_ARAC_FAMILY_1"/>
    <property type="match status" value="1"/>
</dbReference>
<dbReference type="PANTHER" id="PTHR43280:SF2">
    <property type="entry name" value="HTH-TYPE TRANSCRIPTIONAL REGULATOR EXSA"/>
    <property type="match status" value="1"/>
</dbReference>
<keyword evidence="3" id="KW-0804">Transcription</keyword>
<dbReference type="GO" id="GO:0003700">
    <property type="term" value="F:DNA-binding transcription factor activity"/>
    <property type="evidence" value="ECO:0007669"/>
    <property type="project" value="InterPro"/>
</dbReference>
<reference evidence="5 6" key="1">
    <citation type="submission" date="2019-05" db="EMBL/GenBank/DDBJ databases">
        <title>We sequenced the genome of Paenibacillus hemerocallicola KCTC 33185 for further insight into its adaptation and study the phylogeny of Paenibacillus.</title>
        <authorList>
            <person name="Narsing Rao M.P."/>
        </authorList>
    </citation>
    <scope>NUCLEOTIDE SEQUENCE [LARGE SCALE GENOMIC DNA]</scope>
    <source>
        <strain evidence="5 6">KCTC 33185</strain>
    </source>
</reference>
<accession>A0A5C4TCE3</accession>
<proteinExistence type="predicted"/>
<dbReference type="InterPro" id="IPR020449">
    <property type="entry name" value="Tscrpt_reg_AraC-type_HTH"/>
</dbReference>
<dbReference type="SUPFAM" id="SSF46689">
    <property type="entry name" value="Homeodomain-like"/>
    <property type="match status" value="2"/>
</dbReference>
<sequence length="249" mass="29044">MYIHQGHGHITVGDQVIDVNPGTLFYFQPFQLHRVQMNVSLSQPYERTIISFEPSVFTSYIDPFAHLADYYNQLWHGELPNQSIQELTEDSELCRMYEFFARRLAQCKKTESQHEFGILVLRLLQALYDIGFTDTKSIATAESSRLKRHSESIMAWIEVHYHETFTLSQISEELHLTKTYISRIFREETGTSLMGFVTARRIRQASLLLYETDLSIEQIGEKVGFPNFSYFCQVFKKHVGLSPNQLRKT</sequence>
<evidence type="ECO:0000256" key="2">
    <source>
        <dbReference type="ARBA" id="ARBA00023125"/>
    </source>
</evidence>
<comment type="caution">
    <text evidence="5">The sequence shown here is derived from an EMBL/GenBank/DDBJ whole genome shotgun (WGS) entry which is preliminary data.</text>
</comment>
<dbReference type="GO" id="GO:0043565">
    <property type="term" value="F:sequence-specific DNA binding"/>
    <property type="evidence" value="ECO:0007669"/>
    <property type="project" value="InterPro"/>
</dbReference>
<dbReference type="OrthoDB" id="9809338at2"/>
<feature type="domain" description="HTH araC/xylS-type" evidence="4">
    <location>
        <begin position="151"/>
        <end position="249"/>
    </location>
</feature>
<evidence type="ECO:0000256" key="3">
    <source>
        <dbReference type="ARBA" id="ARBA00023163"/>
    </source>
</evidence>
<evidence type="ECO:0000256" key="1">
    <source>
        <dbReference type="ARBA" id="ARBA00023015"/>
    </source>
</evidence>
<dbReference type="Gene3D" id="1.10.10.60">
    <property type="entry name" value="Homeodomain-like"/>
    <property type="match status" value="2"/>
</dbReference>
<dbReference type="EMBL" id="VDCQ01000013">
    <property type="protein sequence ID" value="TNJ66139.1"/>
    <property type="molecule type" value="Genomic_DNA"/>
</dbReference>
<dbReference type="InterPro" id="IPR003313">
    <property type="entry name" value="AraC-bd"/>
</dbReference>
<dbReference type="SUPFAM" id="SSF51215">
    <property type="entry name" value="Regulatory protein AraC"/>
    <property type="match status" value="1"/>
</dbReference>
<dbReference type="Gene3D" id="2.60.120.10">
    <property type="entry name" value="Jelly Rolls"/>
    <property type="match status" value="1"/>
</dbReference>
<dbReference type="Pfam" id="PF02311">
    <property type="entry name" value="AraC_binding"/>
    <property type="match status" value="1"/>
</dbReference>
<dbReference type="PROSITE" id="PS01124">
    <property type="entry name" value="HTH_ARAC_FAMILY_2"/>
    <property type="match status" value="1"/>
</dbReference>
<dbReference type="InterPro" id="IPR037923">
    <property type="entry name" value="HTH-like"/>
</dbReference>
<dbReference type="SMART" id="SM00342">
    <property type="entry name" value="HTH_ARAC"/>
    <property type="match status" value="1"/>
</dbReference>
<evidence type="ECO:0000313" key="6">
    <source>
        <dbReference type="Proteomes" id="UP000307943"/>
    </source>
</evidence>